<name>A0A4S4DYZ4_CAMSN</name>
<dbReference type="InterPro" id="IPR044681">
    <property type="entry name" value="PICBP-like"/>
</dbReference>
<feature type="domain" description="Calmodulin-binding" evidence="2">
    <location>
        <begin position="1039"/>
        <end position="1153"/>
    </location>
</feature>
<evidence type="ECO:0000313" key="3">
    <source>
        <dbReference type="EMBL" id="THG08708.1"/>
    </source>
</evidence>
<feature type="region of interest" description="Disordered" evidence="1">
    <location>
        <begin position="218"/>
        <end position="252"/>
    </location>
</feature>
<feature type="compositionally biased region" description="Polar residues" evidence="1">
    <location>
        <begin position="489"/>
        <end position="510"/>
    </location>
</feature>
<dbReference type="PANTHER" id="PTHR33923:SF3">
    <property type="entry name" value="CALMODULIN BINDING PROTEIN PICBP"/>
    <property type="match status" value="1"/>
</dbReference>
<dbReference type="Pfam" id="PF07839">
    <property type="entry name" value="CaM_binding"/>
    <property type="match status" value="3"/>
</dbReference>
<evidence type="ECO:0000313" key="4">
    <source>
        <dbReference type="Proteomes" id="UP000306102"/>
    </source>
</evidence>
<sequence>MEEWIKMEVARAIGMEKVEVSEVFNGIQFIFSKSRPQKQRKNRGKQELKKLRSMKLPKMSSLKPSAIHVKTRFDQAPVESFSDDDSSEQSQIEFSGTSPNYLKPTSFSDAKKEGNESDSGSVGSSSSSLTEDNGIRGGTELRKTLKKSRSIRLGIFGSLRPTSRRAKSRFDQRHSSLSSNAATPPTRKADASPHYWKATSCSEGKKMHFQASLRDSESNFGSIDDNRRNSHKSNLGSSSFKSMQTLRTPSMRISRISINKSSFKSKRSSVNKCSEESSVYRATCSSTFKDSKFPSHVEHDQGDTKSEKNSVIKVCRYNYCSLHGHQHSPTPPLKRLLSKRRRSLKTQKSLRLRRQSSVRSKYPDDILKEIETSPMVTKGEPELEEQGSNLSVQIFTKPRIELVREQSEGNEDTNLNQEKSGDLVTEVETIGQFVPVGDSKPNSTAHEVFKSQIHKKKHISMWHLIHQHMVSDLDVGADEKKQVDDTNRLLESQSSDCSPGFSDSYQNMGTENHDTDNQEIELRKIYAIKMVREAIEKVLLPEVQDQSSDDQSICSDITSEQDLLEKNDSEGGKLSIPNSTAEKISDPEQEVTASKEGTKTEKRTLKSWSNLKKWILLKRFVKELEKVKKFNPWTPKHPSLEPDPEAEKVSLRHQMIDKKKSSEEWMLDYALQQVVSELAPTQKRKVELLIKAFETVVPPSDEQHIQMIFPKLKGIRNEGCCTESELDDQYVSQATYNLKKVEDIVTSNPDKEDKNSIIDDTQSNVPVDGKAEQKAHDGIKYFNLSHLKFDSASSGQTMEVDALYDVPDQPLHITKSQNADGNGESTVTDLAEAAADNSVISSTSVCGPLEEFSAARELKNEDSELDTEPVEGFSPVGDSELDNDGYKGYKTEVNKEKNVSMWHLIHQQMVAGLAVEGKTKQLDKENEERASDVKALAATESSGLEYHNTDSQEVELRKIFAIKMVRQAIEKILLPEVQDQSSDDQSITSEIMSDQDLIENNHGEVGEPSISTSMESRSNKVTDDISLSQEGTRLATAKISESENEKTTSKAEDQSDKKTPKGWSNLKKLILLKRFIKELEKVRKFNPKKPRHLPLKPGPEAEEVSLRHQMMDERKDAEEWMLDYALRKVVSELAPKQKRKVALLVKAFETVAPSSEEPQIQMTFPKLKGINREGCCSESEQDNFASKVTEAEVKVMDIVTSNCDNGDNNSSVTDKKSDVAVDKEDQKEVHKDAVPSFHLELLKDGSVSRAKTVELDGLNGVNVEPSYVTRSAALDRSREATAIYSIASSASDCGPLEQLIAAKKENSGSSETECTGEVANKTQLDKQKHISMWQLLCQHVVSGIATKAETQLLDGEDEETTTSCVEYSTADHDSSSQKFGFSQTDAVKLVREAIEEILLPDIQDDSSDVQSIASDVGEPSILDSIDSPKDSFREQDGSEVNQEEKGSAAHNLCTPGDQISVSTVGNKSDQKKPKNWNKLKKLILLKRSIKALEKARKSNPQAPRHLPLETDPQEEKVDLKHQLKDEKEKAQEWMKDYALQHIVTQLTPARKRRVLMLVEAFEAVVPMPEI</sequence>
<accession>A0A4S4DYZ4</accession>
<feature type="region of interest" description="Disordered" evidence="1">
    <location>
        <begin position="1414"/>
        <end position="1473"/>
    </location>
</feature>
<dbReference type="PANTHER" id="PTHR33923">
    <property type="entry name" value="CALMODULIN-BINDING PROTEIN-RELATED"/>
    <property type="match status" value="1"/>
</dbReference>
<feature type="region of interest" description="Disordered" evidence="1">
    <location>
        <begin position="563"/>
        <end position="601"/>
    </location>
</feature>
<feature type="compositionally biased region" description="Polar residues" evidence="1">
    <location>
        <begin position="96"/>
        <end position="108"/>
    </location>
</feature>
<feature type="region of interest" description="Disordered" evidence="1">
    <location>
        <begin position="1000"/>
        <end position="1060"/>
    </location>
</feature>
<evidence type="ECO:0000256" key="1">
    <source>
        <dbReference type="SAM" id="MobiDB-lite"/>
    </source>
</evidence>
<feature type="compositionally biased region" description="Basic and acidic residues" evidence="1">
    <location>
        <begin position="1426"/>
        <end position="1447"/>
    </location>
</feature>
<feature type="region of interest" description="Disordered" evidence="1">
    <location>
        <begin position="859"/>
        <end position="884"/>
    </location>
</feature>
<feature type="domain" description="Calmodulin-binding" evidence="2">
    <location>
        <begin position="580"/>
        <end position="698"/>
    </location>
</feature>
<evidence type="ECO:0000259" key="2">
    <source>
        <dbReference type="SMART" id="SM01054"/>
    </source>
</evidence>
<dbReference type="STRING" id="542762.A0A4S4DYZ4"/>
<feature type="domain" description="Calmodulin-binding" evidence="2">
    <location>
        <begin position="1454"/>
        <end position="1566"/>
    </location>
</feature>
<feature type="region of interest" description="Disordered" evidence="1">
    <location>
        <begin position="339"/>
        <end position="358"/>
    </location>
</feature>
<comment type="caution">
    <text evidence="3">The sequence shown here is derived from an EMBL/GenBank/DDBJ whole genome shotgun (WGS) entry which is preliminary data.</text>
</comment>
<protein>
    <recommendedName>
        <fullName evidence="2">Calmodulin-binding domain-containing protein</fullName>
    </recommendedName>
</protein>
<feature type="region of interest" description="Disordered" evidence="1">
    <location>
        <begin position="34"/>
        <end position="194"/>
    </location>
</feature>
<feature type="compositionally biased region" description="Polar residues" evidence="1">
    <location>
        <begin position="1457"/>
        <end position="1467"/>
    </location>
</feature>
<dbReference type="InterPro" id="IPR012417">
    <property type="entry name" value="CaM-bd_dom_pln"/>
</dbReference>
<organism evidence="3 4">
    <name type="scientific">Camellia sinensis var. sinensis</name>
    <name type="common">China tea</name>
    <dbReference type="NCBI Taxonomy" id="542762"/>
    <lineage>
        <taxon>Eukaryota</taxon>
        <taxon>Viridiplantae</taxon>
        <taxon>Streptophyta</taxon>
        <taxon>Embryophyta</taxon>
        <taxon>Tracheophyta</taxon>
        <taxon>Spermatophyta</taxon>
        <taxon>Magnoliopsida</taxon>
        <taxon>eudicotyledons</taxon>
        <taxon>Gunneridae</taxon>
        <taxon>Pentapetalae</taxon>
        <taxon>asterids</taxon>
        <taxon>Ericales</taxon>
        <taxon>Theaceae</taxon>
        <taxon>Camellia</taxon>
    </lineage>
</organism>
<feature type="compositionally biased region" description="Basic residues" evidence="1">
    <location>
        <begin position="339"/>
        <end position="356"/>
    </location>
</feature>
<feature type="compositionally biased region" description="Polar residues" evidence="1">
    <location>
        <begin position="232"/>
        <end position="248"/>
    </location>
</feature>
<dbReference type="EMBL" id="SDRB02009126">
    <property type="protein sequence ID" value="THG08708.1"/>
    <property type="molecule type" value="Genomic_DNA"/>
</dbReference>
<proteinExistence type="predicted"/>
<dbReference type="SMART" id="SM01054">
    <property type="entry name" value="CaM_binding"/>
    <property type="match status" value="3"/>
</dbReference>
<feature type="region of interest" description="Disordered" evidence="1">
    <location>
        <begin position="484"/>
        <end position="516"/>
    </location>
</feature>
<keyword evidence="4" id="KW-1185">Reference proteome</keyword>
<feature type="compositionally biased region" description="Basic and acidic residues" evidence="1">
    <location>
        <begin position="1040"/>
        <end position="1059"/>
    </location>
</feature>
<feature type="compositionally biased region" description="Low complexity" evidence="1">
    <location>
        <begin position="117"/>
        <end position="128"/>
    </location>
</feature>
<dbReference type="Proteomes" id="UP000306102">
    <property type="component" value="Unassembled WGS sequence"/>
</dbReference>
<reference evidence="3 4" key="1">
    <citation type="journal article" date="2018" name="Proc. Natl. Acad. Sci. U.S.A.">
        <title>Draft genome sequence of Camellia sinensis var. sinensis provides insights into the evolution of the tea genome and tea quality.</title>
        <authorList>
            <person name="Wei C."/>
            <person name="Yang H."/>
            <person name="Wang S."/>
            <person name="Zhao J."/>
            <person name="Liu C."/>
            <person name="Gao L."/>
            <person name="Xia E."/>
            <person name="Lu Y."/>
            <person name="Tai Y."/>
            <person name="She G."/>
            <person name="Sun J."/>
            <person name="Cao H."/>
            <person name="Tong W."/>
            <person name="Gao Q."/>
            <person name="Li Y."/>
            <person name="Deng W."/>
            <person name="Jiang X."/>
            <person name="Wang W."/>
            <person name="Chen Q."/>
            <person name="Zhang S."/>
            <person name="Li H."/>
            <person name="Wu J."/>
            <person name="Wang P."/>
            <person name="Li P."/>
            <person name="Shi C."/>
            <person name="Zheng F."/>
            <person name="Jian J."/>
            <person name="Huang B."/>
            <person name="Shan D."/>
            <person name="Shi M."/>
            <person name="Fang C."/>
            <person name="Yue Y."/>
            <person name="Li F."/>
            <person name="Li D."/>
            <person name="Wei S."/>
            <person name="Han B."/>
            <person name="Jiang C."/>
            <person name="Yin Y."/>
            <person name="Xia T."/>
            <person name="Zhang Z."/>
            <person name="Bennetzen J.L."/>
            <person name="Zhao S."/>
            <person name="Wan X."/>
        </authorList>
    </citation>
    <scope>NUCLEOTIDE SEQUENCE [LARGE SCALE GENOMIC DNA]</scope>
    <source>
        <strain evidence="4">cv. Shuchazao</strain>
        <tissue evidence="3">Leaf</tissue>
    </source>
</reference>
<dbReference type="GO" id="GO:0005516">
    <property type="term" value="F:calmodulin binding"/>
    <property type="evidence" value="ECO:0007669"/>
    <property type="project" value="InterPro"/>
</dbReference>
<gene>
    <name evidence="3" type="ORF">TEA_013858</name>
</gene>